<reference evidence="1" key="1">
    <citation type="journal article" date="2014" name="Front. Microbiol.">
        <title>High frequency of phylogenetically diverse reductive dehalogenase-homologous genes in deep subseafloor sedimentary metagenomes.</title>
        <authorList>
            <person name="Kawai M."/>
            <person name="Futagami T."/>
            <person name="Toyoda A."/>
            <person name="Takaki Y."/>
            <person name="Nishi S."/>
            <person name="Hori S."/>
            <person name="Arai W."/>
            <person name="Tsubouchi T."/>
            <person name="Morono Y."/>
            <person name="Uchiyama I."/>
            <person name="Ito T."/>
            <person name="Fujiyama A."/>
            <person name="Inagaki F."/>
            <person name="Takami H."/>
        </authorList>
    </citation>
    <scope>NUCLEOTIDE SEQUENCE</scope>
    <source>
        <strain evidence="1">Expedition CK06-06</strain>
    </source>
</reference>
<proteinExistence type="predicted"/>
<dbReference type="EMBL" id="BARS01024289">
    <property type="protein sequence ID" value="GAG06125.1"/>
    <property type="molecule type" value="Genomic_DNA"/>
</dbReference>
<gene>
    <name evidence="1" type="ORF">S01H1_38569</name>
</gene>
<sequence>PLSGFDYSGSLTEMVLLGNIAIRIGEKLCWDGPNMKCTNVPKANEYVHRRYRQGWTL</sequence>
<protein>
    <recommendedName>
        <fullName evidence="2">Gfo/Idh/MocA-like oxidoreductase bacterial type C-terminal domain-containing protein</fullName>
    </recommendedName>
</protein>
<name>X0UKI8_9ZZZZ</name>
<comment type="caution">
    <text evidence="1">The sequence shown here is derived from an EMBL/GenBank/DDBJ whole genome shotgun (WGS) entry which is preliminary data.</text>
</comment>
<organism evidence="1">
    <name type="scientific">marine sediment metagenome</name>
    <dbReference type="NCBI Taxonomy" id="412755"/>
    <lineage>
        <taxon>unclassified sequences</taxon>
        <taxon>metagenomes</taxon>
        <taxon>ecological metagenomes</taxon>
    </lineage>
</organism>
<dbReference type="AlphaFoldDB" id="X0UKI8"/>
<evidence type="ECO:0000313" key="1">
    <source>
        <dbReference type="EMBL" id="GAG06125.1"/>
    </source>
</evidence>
<evidence type="ECO:0008006" key="2">
    <source>
        <dbReference type="Google" id="ProtNLM"/>
    </source>
</evidence>
<accession>X0UKI8</accession>
<feature type="non-terminal residue" evidence="1">
    <location>
        <position position="1"/>
    </location>
</feature>